<comment type="caution">
    <text evidence="2">The sequence shown here is derived from an EMBL/GenBank/DDBJ whole genome shotgun (WGS) entry which is preliminary data.</text>
</comment>
<gene>
    <name evidence="2" type="ORF">ACFSFX_14880</name>
</gene>
<keyword evidence="3" id="KW-1185">Reference proteome</keyword>
<dbReference type="RefSeq" id="WP_343881411.1">
    <property type="nucleotide sequence ID" value="NZ_BAAAIJ010000056.1"/>
</dbReference>
<organism evidence="2 3">
    <name type="scientific">Arthrobacter flavus</name>
    <dbReference type="NCBI Taxonomy" id="95172"/>
    <lineage>
        <taxon>Bacteria</taxon>
        <taxon>Bacillati</taxon>
        <taxon>Actinomycetota</taxon>
        <taxon>Actinomycetes</taxon>
        <taxon>Micrococcales</taxon>
        <taxon>Micrococcaceae</taxon>
        <taxon>Arthrobacter</taxon>
    </lineage>
</organism>
<sequence length="76" mass="8486">MDSPAHQLLRLPVGTRVVVRYRIGDGLTDALGDLIQIDEQTCTVRTRRHGDVVVPLQLVTAAKPVPPPPPRRPRRF</sequence>
<evidence type="ECO:0000259" key="1">
    <source>
        <dbReference type="Pfam" id="PF24551"/>
    </source>
</evidence>
<accession>A0ABW4QAY9</accession>
<dbReference type="Proteomes" id="UP001597307">
    <property type="component" value="Unassembled WGS sequence"/>
</dbReference>
<evidence type="ECO:0000313" key="3">
    <source>
        <dbReference type="Proteomes" id="UP001597307"/>
    </source>
</evidence>
<dbReference type="InterPro" id="IPR056934">
    <property type="entry name" value="SH3_Rv0428c"/>
</dbReference>
<feature type="domain" description="Histone acetyltransferase Rv0428c-like SH3" evidence="1">
    <location>
        <begin position="12"/>
        <end position="63"/>
    </location>
</feature>
<dbReference type="Pfam" id="PF24551">
    <property type="entry name" value="SH3_Rv0428c"/>
    <property type="match status" value="1"/>
</dbReference>
<evidence type="ECO:0000313" key="2">
    <source>
        <dbReference type="EMBL" id="MFD1847873.1"/>
    </source>
</evidence>
<reference evidence="3" key="1">
    <citation type="journal article" date="2019" name="Int. J. Syst. Evol. Microbiol.">
        <title>The Global Catalogue of Microorganisms (GCM) 10K type strain sequencing project: providing services to taxonomists for standard genome sequencing and annotation.</title>
        <authorList>
            <consortium name="The Broad Institute Genomics Platform"/>
            <consortium name="The Broad Institute Genome Sequencing Center for Infectious Disease"/>
            <person name="Wu L."/>
            <person name="Ma J."/>
        </authorList>
    </citation>
    <scope>NUCLEOTIDE SEQUENCE [LARGE SCALE GENOMIC DNA]</scope>
    <source>
        <strain evidence="3">JCM 11496</strain>
    </source>
</reference>
<proteinExistence type="predicted"/>
<dbReference type="EMBL" id="JBHUGA010000061">
    <property type="protein sequence ID" value="MFD1847873.1"/>
    <property type="molecule type" value="Genomic_DNA"/>
</dbReference>
<name>A0ABW4QAY9_9MICC</name>
<protein>
    <recommendedName>
        <fullName evidence="1">Histone acetyltransferase Rv0428c-like SH3 domain-containing protein</fullName>
    </recommendedName>
</protein>